<accession>A0A401M1B8</accession>
<keyword evidence="3" id="KW-1185">Reference proteome</keyword>
<gene>
    <name evidence="2" type="ORF">KGMB02408_44580</name>
</gene>
<evidence type="ECO:0000313" key="2">
    <source>
        <dbReference type="EMBL" id="GCB37513.1"/>
    </source>
</evidence>
<keyword evidence="1" id="KW-0732">Signal</keyword>
<feature type="chain" id="PRO_5019243888" evidence="1">
    <location>
        <begin position="25"/>
        <end position="89"/>
    </location>
</feature>
<dbReference type="Proteomes" id="UP000288079">
    <property type="component" value="Unassembled WGS sequence"/>
</dbReference>
<reference evidence="2 3" key="1">
    <citation type="submission" date="2018-10" db="EMBL/GenBank/DDBJ databases">
        <title>Draft Genome Sequence of Bacteroides sp. KCTC 15687.</title>
        <authorList>
            <person name="Yu S.Y."/>
            <person name="Kim J.S."/>
            <person name="Oh B.S."/>
            <person name="Park S.H."/>
            <person name="Kang S.W."/>
            <person name="Park J.E."/>
            <person name="Choi S.H."/>
            <person name="Han K.I."/>
            <person name="Lee K.C."/>
            <person name="Eom M.K."/>
            <person name="Suh M.K."/>
            <person name="Lee D.H."/>
            <person name="Yoon H."/>
            <person name="Kim B."/>
            <person name="Yang S.J."/>
            <person name="Lee J.S."/>
            <person name="Lee J.H."/>
        </authorList>
    </citation>
    <scope>NUCLEOTIDE SEQUENCE [LARGE SCALE GENOMIC DNA]</scope>
    <source>
        <strain evidence="2 3">KCTC 15687</strain>
    </source>
</reference>
<evidence type="ECO:0000313" key="3">
    <source>
        <dbReference type="Proteomes" id="UP000288079"/>
    </source>
</evidence>
<proteinExistence type="predicted"/>
<dbReference type="AlphaFoldDB" id="A0A401M1B8"/>
<organism evidence="2 3">
    <name type="scientific">Bacteroides faecalis</name>
    <dbReference type="NCBI Taxonomy" id="2447885"/>
    <lineage>
        <taxon>Bacteria</taxon>
        <taxon>Pseudomonadati</taxon>
        <taxon>Bacteroidota</taxon>
        <taxon>Bacteroidia</taxon>
        <taxon>Bacteroidales</taxon>
        <taxon>Bacteroidaceae</taxon>
        <taxon>Bacteroides</taxon>
    </lineage>
</organism>
<comment type="caution">
    <text evidence="2">The sequence shown here is derived from an EMBL/GenBank/DDBJ whole genome shotgun (WGS) entry which is preliminary data.</text>
</comment>
<name>A0A401M1B8_9BACE</name>
<feature type="signal peptide" evidence="1">
    <location>
        <begin position="1"/>
        <end position="24"/>
    </location>
</feature>
<dbReference type="EMBL" id="BHWB01000027">
    <property type="protein sequence ID" value="GCB37513.1"/>
    <property type="molecule type" value="Genomic_DNA"/>
</dbReference>
<sequence>MQKTILRFPIIVLSILSMHSTLIAQENKTISQVVNTLKERIILQKQNNYIAGLQYWFYPKCRLQTQYTFCDKKENGLKNSNLKQIQVRF</sequence>
<evidence type="ECO:0000256" key="1">
    <source>
        <dbReference type="SAM" id="SignalP"/>
    </source>
</evidence>
<protein>
    <submittedName>
        <fullName evidence="2">Uncharacterized protein</fullName>
    </submittedName>
</protein>